<feature type="non-terminal residue" evidence="3">
    <location>
        <position position="131"/>
    </location>
</feature>
<sequence length="131" mass="15278">MIQFVYEIIFILEFMVVVDFCRAYLTENQEAFRDNRLQLPSQDELEKSEEKFDVIVGDLADPLEGGPCNDLYTKYFYQQAGPAGILSHKQIFTSIYNTIKHMWMHHLMYHLIVTAYTAHVPSYADSCGWVL</sequence>
<dbReference type="OrthoDB" id="38125at2759"/>
<comment type="caution">
    <text evidence="3">The sequence shown here is derived from an EMBL/GenBank/DDBJ whole genome shotgun (WGS) entry which is preliminary data.</text>
</comment>
<dbReference type="Pfam" id="PF01564">
    <property type="entry name" value="Spermine_synth"/>
    <property type="match status" value="1"/>
</dbReference>
<keyword evidence="1" id="KW-0620">Polyamine biosynthesis</keyword>
<name>A0A2P5C1C8_PARAD</name>
<dbReference type="GO" id="GO:0008168">
    <property type="term" value="F:methyltransferase activity"/>
    <property type="evidence" value="ECO:0007669"/>
    <property type="project" value="UniProtKB-KW"/>
</dbReference>
<keyword evidence="3" id="KW-0808">Transferase</keyword>
<dbReference type="EMBL" id="JXTB01000189">
    <property type="protein sequence ID" value="PON54848.1"/>
    <property type="molecule type" value="Genomic_DNA"/>
</dbReference>
<evidence type="ECO:0000256" key="2">
    <source>
        <dbReference type="SAM" id="SignalP"/>
    </source>
</evidence>
<reference evidence="4" key="1">
    <citation type="submission" date="2016-06" db="EMBL/GenBank/DDBJ databases">
        <title>Parallel loss of symbiosis genes in relatives of nitrogen-fixing non-legume Parasponia.</title>
        <authorList>
            <person name="Van Velzen R."/>
            <person name="Holmer R."/>
            <person name="Bu F."/>
            <person name="Rutten L."/>
            <person name="Van Zeijl A."/>
            <person name="Liu W."/>
            <person name="Santuari L."/>
            <person name="Cao Q."/>
            <person name="Sharma T."/>
            <person name="Shen D."/>
            <person name="Roswanjaya Y."/>
            <person name="Wardhani T."/>
            <person name="Kalhor M.S."/>
            <person name="Jansen J."/>
            <person name="Van den Hoogen J."/>
            <person name="Gungor B."/>
            <person name="Hartog M."/>
            <person name="Hontelez J."/>
            <person name="Verver J."/>
            <person name="Yang W.-C."/>
            <person name="Schijlen E."/>
            <person name="Repin R."/>
            <person name="Schilthuizen M."/>
            <person name="Schranz E."/>
            <person name="Heidstra R."/>
            <person name="Miyata K."/>
            <person name="Fedorova E."/>
            <person name="Kohlen W."/>
            <person name="Bisseling T."/>
            <person name="Smit S."/>
            <person name="Geurts R."/>
        </authorList>
    </citation>
    <scope>NUCLEOTIDE SEQUENCE [LARGE SCALE GENOMIC DNA]</scope>
    <source>
        <strain evidence="4">cv. WU1-14</strain>
    </source>
</reference>
<gene>
    <name evidence="3" type="ORF">PanWU01x14_192140</name>
</gene>
<dbReference type="PANTHER" id="PTHR43317">
    <property type="entry name" value="THERMOSPERMINE SYNTHASE ACAULIS5"/>
    <property type="match status" value="1"/>
</dbReference>
<evidence type="ECO:0000313" key="3">
    <source>
        <dbReference type="EMBL" id="PON54848.1"/>
    </source>
</evidence>
<dbReference type="InterPro" id="IPR029063">
    <property type="entry name" value="SAM-dependent_MTases_sf"/>
</dbReference>
<evidence type="ECO:0000256" key="1">
    <source>
        <dbReference type="ARBA" id="ARBA00023115"/>
    </source>
</evidence>
<dbReference type="GO" id="GO:0006596">
    <property type="term" value="P:polyamine biosynthetic process"/>
    <property type="evidence" value="ECO:0007669"/>
    <property type="project" value="UniProtKB-KW"/>
</dbReference>
<evidence type="ECO:0000313" key="4">
    <source>
        <dbReference type="Proteomes" id="UP000237105"/>
    </source>
</evidence>
<dbReference type="GO" id="GO:0010487">
    <property type="term" value="F:thermospermine synthase activity"/>
    <property type="evidence" value="ECO:0007669"/>
    <property type="project" value="TreeGrafter"/>
</dbReference>
<keyword evidence="4" id="KW-1185">Reference proteome</keyword>
<feature type="signal peptide" evidence="2">
    <location>
        <begin position="1"/>
        <end position="23"/>
    </location>
</feature>
<dbReference type="GO" id="GO:0032259">
    <property type="term" value="P:methylation"/>
    <property type="evidence" value="ECO:0007669"/>
    <property type="project" value="UniProtKB-KW"/>
</dbReference>
<dbReference type="Gene3D" id="3.40.50.150">
    <property type="entry name" value="Vaccinia Virus protein VP39"/>
    <property type="match status" value="1"/>
</dbReference>
<feature type="chain" id="PRO_5015163697" evidence="2">
    <location>
        <begin position="24"/>
        <end position="131"/>
    </location>
</feature>
<dbReference type="AlphaFoldDB" id="A0A2P5C1C8"/>
<dbReference type="SUPFAM" id="SSF53335">
    <property type="entry name" value="S-adenosyl-L-methionine-dependent methyltransferases"/>
    <property type="match status" value="1"/>
</dbReference>
<organism evidence="3 4">
    <name type="scientific">Parasponia andersonii</name>
    <name type="common">Sponia andersonii</name>
    <dbReference type="NCBI Taxonomy" id="3476"/>
    <lineage>
        <taxon>Eukaryota</taxon>
        <taxon>Viridiplantae</taxon>
        <taxon>Streptophyta</taxon>
        <taxon>Embryophyta</taxon>
        <taxon>Tracheophyta</taxon>
        <taxon>Spermatophyta</taxon>
        <taxon>Magnoliopsida</taxon>
        <taxon>eudicotyledons</taxon>
        <taxon>Gunneridae</taxon>
        <taxon>Pentapetalae</taxon>
        <taxon>rosids</taxon>
        <taxon>fabids</taxon>
        <taxon>Rosales</taxon>
        <taxon>Cannabaceae</taxon>
        <taxon>Parasponia</taxon>
    </lineage>
</organism>
<keyword evidence="3" id="KW-0489">Methyltransferase</keyword>
<keyword evidence="2" id="KW-0732">Signal</keyword>
<dbReference type="STRING" id="3476.A0A2P5C1C8"/>
<protein>
    <submittedName>
        <fullName evidence="3">S-adenosyl-L-methionine-dependent methyltransferase</fullName>
    </submittedName>
</protein>
<accession>A0A2P5C1C8</accession>
<proteinExistence type="predicted"/>
<dbReference type="Proteomes" id="UP000237105">
    <property type="component" value="Unassembled WGS sequence"/>
</dbReference>
<dbReference type="PANTHER" id="PTHR43317:SF10">
    <property type="entry name" value="PABS DOMAIN-CONTAINING PROTEIN"/>
    <property type="match status" value="1"/>
</dbReference>